<reference evidence="2 3" key="1">
    <citation type="submission" date="2020-05" db="EMBL/GenBank/DDBJ databases">
        <title>Aquincola sp. isolate from soil.</title>
        <authorList>
            <person name="Han J."/>
            <person name="Kim D.-U."/>
        </authorList>
    </citation>
    <scope>NUCLEOTIDE SEQUENCE [LARGE SCALE GENOMIC DNA]</scope>
    <source>
        <strain evidence="2 3">S2</strain>
    </source>
</reference>
<organism evidence="2 3">
    <name type="scientific">Pseudaquabacterium terrae</name>
    <dbReference type="NCBI Taxonomy" id="2732868"/>
    <lineage>
        <taxon>Bacteria</taxon>
        <taxon>Pseudomonadati</taxon>
        <taxon>Pseudomonadota</taxon>
        <taxon>Betaproteobacteria</taxon>
        <taxon>Burkholderiales</taxon>
        <taxon>Sphaerotilaceae</taxon>
        <taxon>Pseudaquabacterium</taxon>
    </lineage>
</organism>
<dbReference type="Pfam" id="PF00535">
    <property type="entry name" value="Glycos_transf_2"/>
    <property type="match status" value="1"/>
</dbReference>
<dbReference type="InterPro" id="IPR029044">
    <property type="entry name" value="Nucleotide-diphossugar_trans"/>
</dbReference>
<evidence type="ECO:0000259" key="1">
    <source>
        <dbReference type="Pfam" id="PF00535"/>
    </source>
</evidence>
<proteinExistence type="predicted"/>
<gene>
    <name evidence="2" type="ORF">HLB44_07490</name>
</gene>
<feature type="domain" description="Glycosyltransferase 2-like" evidence="1">
    <location>
        <begin position="59"/>
        <end position="174"/>
    </location>
</feature>
<dbReference type="EMBL" id="JABRWJ010000002">
    <property type="protein sequence ID" value="NRF66821.1"/>
    <property type="molecule type" value="Genomic_DNA"/>
</dbReference>
<accession>A0ABX2EDZ0</accession>
<comment type="caution">
    <text evidence="2">The sequence shown here is derived from an EMBL/GenBank/DDBJ whole genome shotgun (WGS) entry which is preliminary data.</text>
</comment>
<keyword evidence="3" id="KW-1185">Reference proteome</keyword>
<dbReference type="CDD" id="cd04196">
    <property type="entry name" value="GT_2_like_d"/>
    <property type="match status" value="1"/>
</dbReference>
<dbReference type="SUPFAM" id="SSF53448">
    <property type="entry name" value="Nucleotide-diphospho-sugar transferases"/>
    <property type="match status" value="1"/>
</dbReference>
<evidence type="ECO:0000313" key="3">
    <source>
        <dbReference type="Proteomes" id="UP000737171"/>
    </source>
</evidence>
<name>A0ABX2EDZ0_9BURK</name>
<dbReference type="Proteomes" id="UP000737171">
    <property type="component" value="Unassembled WGS sequence"/>
</dbReference>
<evidence type="ECO:0000313" key="2">
    <source>
        <dbReference type="EMBL" id="NRF66821.1"/>
    </source>
</evidence>
<protein>
    <submittedName>
        <fullName evidence="2">Glycosyltransferase family 2 protein</fullName>
    </submittedName>
</protein>
<dbReference type="Gene3D" id="3.90.550.10">
    <property type="entry name" value="Spore Coat Polysaccharide Biosynthesis Protein SpsA, Chain A"/>
    <property type="match status" value="1"/>
</dbReference>
<sequence length="359" mass="40574">MAWTLEKRRGAARISQDAERRASVAELLSPWEEFRRVIPLVSLKSLLHRPHPSVPKVAVLLCTMQAQHFLAEQLNSIATQSHPAWAIWASDDGSDDYTHAILEYYQSHWGDDRISIHAGPAEGSTANFLSLTCRADIEADYFAYADQDDIWEADKLERAVAWLETIPADVPALYGSRTLLVDARNQHIGYSPLFERPPSFRNALVQSIAGGNTMVFNRAARELLRAAGDTVEAVTHDWWAYMLVSSCGGKVHYDVYPTVRYRQHSANQFGSNINPRAQIKRARLLLQGRFRGWVDANLSALERVRHLMTPESQRVLDEFMRARKRWVGARLVGLRRSGIHRQTTLGNLGITLAALINRL</sequence>
<dbReference type="InterPro" id="IPR001173">
    <property type="entry name" value="Glyco_trans_2-like"/>
</dbReference>